<feature type="domain" description="Glucose-methanol-choline oxidoreductase N-terminal" evidence="8">
    <location>
        <begin position="317"/>
        <end position="331"/>
    </location>
</feature>
<dbReference type="PROSITE" id="PS00623">
    <property type="entry name" value="GMC_OXRED_1"/>
    <property type="match status" value="1"/>
</dbReference>
<dbReference type="PROSITE" id="PS00624">
    <property type="entry name" value="GMC_OXRED_2"/>
    <property type="match status" value="1"/>
</dbReference>
<dbReference type="EMBL" id="JBEDNZ010000008">
    <property type="protein sequence ID" value="KAL0839724.1"/>
    <property type="molecule type" value="Genomic_DNA"/>
</dbReference>
<evidence type="ECO:0000256" key="4">
    <source>
        <dbReference type="ARBA" id="ARBA00022827"/>
    </source>
</evidence>
<dbReference type="InterPro" id="IPR007867">
    <property type="entry name" value="GMC_OxRtase_C"/>
</dbReference>
<evidence type="ECO:0000313" key="9">
    <source>
        <dbReference type="EMBL" id="KAL0839724.1"/>
    </source>
</evidence>
<gene>
    <name evidence="9" type="ORF">ABMA28_016367</name>
</gene>
<evidence type="ECO:0000259" key="8">
    <source>
        <dbReference type="PROSITE" id="PS00624"/>
    </source>
</evidence>
<sequence length="623" mass="69429">MTWSCNNSVVNQAAGLIHSDGFTFVKAVNTLMAAHCALTAESQWPPDRRDEVLADPIFDFIIVGAGSAGCVLANRLSENPDWKVLLIEAGDDPTLDTEIIGAFFDIFHSQNDWIYRTEPDQKACLSSVDKRCYWPRGKTLGGSSAINAMVYLRGHKNDFNLWQDLGNDGWGYKDVLPYFKKSESLSGTHLPQDEKEQYHGLDGYLNVEKHIGENPFSDILMQAYNDLGVETVQSINGYDESGVFKTLATVKNGQRMSTARSFLTPIRYRSNLFVIKKTLATKIIFEPETANAIGVEIDLGNYQYNVYATKEVILSAGSINTPQLLMLSGIGPKKELEEFGIEVISDLPVGYNLQDHVVVHNIIQLEMNITFGINEYSAAVMEYLALKTGPLSNIGPTEVITFANVFDLNDSVPNIQFHNLLSPVGFDRALNIFKQNEFDDEALQILKDQNRNFPFLDVFSVLLRPKSSGLIRLQSNDPKEKPLIYANYFDHPDDITTIIRSMKFIAELAETSTFKVFNASLVHLPLNDCKGYGFKSDEYFECIARHLCTSLYHPVGTAKMGPYYDDTAVVSPGLEVYGVNNLRVIDASVMPKIVGANTNAATIMIAEKGSDLIKQYWGMDTSI</sequence>
<dbReference type="InterPro" id="IPR012132">
    <property type="entry name" value="GMC_OxRdtase"/>
</dbReference>
<dbReference type="PIRSF" id="PIRSF000137">
    <property type="entry name" value="Alcohol_oxidase"/>
    <property type="match status" value="1"/>
</dbReference>
<dbReference type="SUPFAM" id="SSF51905">
    <property type="entry name" value="FAD/NAD(P)-binding domain"/>
    <property type="match status" value="1"/>
</dbReference>
<evidence type="ECO:0000256" key="1">
    <source>
        <dbReference type="ARBA" id="ARBA00001974"/>
    </source>
</evidence>
<keyword evidence="4 5" id="KW-0274">FAD</keyword>
<dbReference type="PANTHER" id="PTHR11552">
    <property type="entry name" value="GLUCOSE-METHANOL-CHOLINE GMC OXIDOREDUCTASE"/>
    <property type="match status" value="1"/>
</dbReference>
<dbReference type="PANTHER" id="PTHR11552:SF147">
    <property type="entry name" value="CHOLINE DEHYDROGENASE, MITOCHONDRIAL"/>
    <property type="match status" value="1"/>
</dbReference>
<protein>
    <recommendedName>
        <fullName evidence="7 8">Glucose-methanol-choline oxidoreductase N-terminal domain-containing protein</fullName>
    </recommendedName>
</protein>
<evidence type="ECO:0000256" key="6">
    <source>
        <dbReference type="RuleBase" id="RU003968"/>
    </source>
</evidence>
<accession>A0ABD0T8V0</accession>
<evidence type="ECO:0000313" key="10">
    <source>
        <dbReference type="Proteomes" id="UP001549921"/>
    </source>
</evidence>
<comment type="cofactor">
    <cofactor evidence="1 5">
        <name>FAD</name>
        <dbReference type="ChEBI" id="CHEBI:57692"/>
    </cofactor>
</comment>
<dbReference type="Pfam" id="PF00732">
    <property type="entry name" value="GMC_oxred_N"/>
    <property type="match status" value="1"/>
</dbReference>
<dbReference type="InterPro" id="IPR036188">
    <property type="entry name" value="FAD/NAD-bd_sf"/>
</dbReference>
<evidence type="ECO:0000259" key="7">
    <source>
        <dbReference type="PROSITE" id="PS00623"/>
    </source>
</evidence>
<feature type="domain" description="Glucose-methanol-choline oxidoreductase N-terminal" evidence="7">
    <location>
        <begin position="137"/>
        <end position="160"/>
    </location>
</feature>
<dbReference type="Proteomes" id="UP001549921">
    <property type="component" value="Unassembled WGS sequence"/>
</dbReference>
<comment type="similarity">
    <text evidence="2 6">Belongs to the GMC oxidoreductase family.</text>
</comment>
<organism evidence="9 10">
    <name type="scientific">Loxostege sticticalis</name>
    <name type="common">Beet webworm moth</name>
    <dbReference type="NCBI Taxonomy" id="481309"/>
    <lineage>
        <taxon>Eukaryota</taxon>
        <taxon>Metazoa</taxon>
        <taxon>Ecdysozoa</taxon>
        <taxon>Arthropoda</taxon>
        <taxon>Hexapoda</taxon>
        <taxon>Insecta</taxon>
        <taxon>Pterygota</taxon>
        <taxon>Neoptera</taxon>
        <taxon>Endopterygota</taxon>
        <taxon>Lepidoptera</taxon>
        <taxon>Glossata</taxon>
        <taxon>Ditrysia</taxon>
        <taxon>Pyraloidea</taxon>
        <taxon>Crambidae</taxon>
        <taxon>Pyraustinae</taxon>
        <taxon>Loxostege</taxon>
    </lineage>
</organism>
<dbReference type="Gene3D" id="3.50.50.60">
    <property type="entry name" value="FAD/NAD(P)-binding domain"/>
    <property type="match status" value="1"/>
</dbReference>
<dbReference type="Gene3D" id="3.30.560.10">
    <property type="entry name" value="Glucose Oxidase, domain 3"/>
    <property type="match status" value="1"/>
</dbReference>
<dbReference type="Pfam" id="PF05199">
    <property type="entry name" value="GMC_oxred_C"/>
    <property type="match status" value="1"/>
</dbReference>
<evidence type="ECO:0000256" key="5">
    <source>
        <dbReference type="PIRSR" id="PIRSR000137-2"/>
    </source>
</evidence>
<name>A0ABD0T8V0_LOXSC</name>
<keyword evidence="3 6" id="KW-0285">Flavoprotein</keyword>
<reference evidence="9 10" key="1">
    <citation type="submission" date="2024-06" db="EMBL/GenBank/DDBJ databases">
        <title>A chromosome-level genome assembly of beet webworm, Loxostege sticticalis.</title>
        <authorList>
            <person name="Zhang Y."/>
        </authorList>
    </citation>
    <scope>NUCLEOTIDE SEQUENCE [LARGE SCALE GENOMIC DNA]</scope>
    <source>
        <strain evidence="9">AQ028</strain>
        <tissue evidence="9">Male pupae</tissue>
    </source>
</reference>
<dbReference type="SUPFAM" id="SSF54373">
    <property type="entry name" value="FAD-linked reductases, C-terminal domain"/>
    <property type="match status" value="1"/>
</dbReference>
<evidence type="ECO:0000256" key="3">
    <source>
        <dbReference type="ARBA" id="ARBA00022630"/>
    </source>
</evidence>
<dbReference type="AlphaFoldDB" id="A0ABD0T8V0"/>
<evidence type="ECO:0000256" key="2">
    <source>
        <dbReference type="ARBA" id="ARBA00010790"/>
    </source>
</evidence>
<dbReference type="InterPro" id="IPR000172">
    <property type="entry name" value="GMC_OxRdtase_N"/>
</dbReference>
<comment type="caution">
    <text evidence="9">The sequence shown here is derived from an EMBL/GenBank/DDBJ whole genome shotgun (WGS) entry which is preliminary data.</text>
</comment>
<feature type="binding site" evidence="5">
    <location>
        <begin position="147"/>
        <end position="150"/>
    </location>
    <ligand>
        <name>FAD</name>
        <dbReference type="ChEBI" id="CHEBI:57692"/>
    </ligand>
</feature>
<proteinExistence type="inferred from homology"/>